<dbReference type="Gene3D" id="3.30.200.20">
    <property type="entry name" value="Phosphorylase Kinase, domain 1"/>
    <property type="match status" value="1"/>
</dbReference>
<dbReference type="Proteomes" id="UP001209878">
    <property type="component" value="Unassembled WGS sequence"/>
</dbReference>
<evidence type="ECO:0000256" key="7">
    <source>
        <dbReference type="ARBA" id="ARBA00022741"/>
    </source>
</evidence>
<dbReference type="InterPro" id="IPR011009">
    <property type="entry name" value="Kinase-like_dom_sf"/>
</dbReference>
<dbReference type="InterPro" id="IPR008266">
    <property type="entry name" value="Tyr_kinase_AS"/>
</dbReference>
<feature type="region of interest" description="Disordered" evidence="14">
    <location>
        <begin position="856"/>
        <end position="886"/>
    </location>
</feature>
<feature type="region of interest" description="Disordered" evidence="14">
    <location>
        <begin position="815"/>
        <end position="835"/>
    </location>
</feature>
<evidence type="ECO:0000256" key="1">
    <source>
        <dbReference type="ARBA" id="ARBA00004370"/>
    </source>
</evidence>
<keyword evidence="7" id="KW-0547">Nucleotide-binding</keyword>
<keyword evidence="8" id="KW-0418">Kinase</keyword>
<dbReference type="PRINTS" id="PR00109">
    <property type="entry name" value="TYRKINASE"/>
</dbReference>
<comment type="caution">
    <text evidence="18">The sequence shown here is derived from an EMBL/GenBank/DDBJ whole genome shotgun (WGS) entry which is preliminary data.</text>
</comment>
<dbReference type="PANTHER" id="PTHR24417:SF7">
    <property type="entry name" value="CHROMATIN MODIFICATION-RELATED PROTEIN EAF1"/>
    <property type="match status" value="1"/>
</dbReference>
<evidence type="ECO:0000256" key="3">
    <source>
        <dbReference type="ARBA" id="ARBA00022527"/>
    </source>
</evidence>
<feature type="region of interest" description="Disordered" evidence="14">
    <location>
        <begin position="599"/>
        <end position="682"/>
    </location>
</feature>
<evidence type="ECO:0000256" key="6">
    <source>
        <dbReference type="ARBA" id="ARBA00022692"/>
    </source>
</evidence>
<evidence type="ECO:0000256" key="9">
    <source>
        <dbReference type="ARBA" id="ARBA00022840"/>
    </source>
</evidence>
<evidence type="ECO:0000256" key="8">
    <source>
        <dbReference type="ARBA" id="ARBA00022777"/>
    </source>
</evidence>
<dbReference type="InterPro" id="IPR001245">
    <property type="entry name" value="Ser-Thr/Tyr_kinase_cat_dom"/>
</dbReference>
<keyword evidence="11 15" id="KW-0472">Membrane</keyword>
<evidence type="ECO:0000256" key="4">
    <source>
        <dbReference type="ARBA" id="ARBA00022553"/>
    </source>
</evidence>
<evidence type="ECO:0000313" key="19">
    <source>
        <dbReference type="Proteomes" id="UP001209878"/>
    </source>
</evidence>
<feature type="signal peptide" evidence="16">
    <location>
        <begin position="1"/>
        <end position="26"/>
    </location>
</feature>
<evidence type="ECO:0000259" key="17">
    <source>
        <dbReference type="PROSITE" id="PS50011"/>
    </source>
</evidence>
<name>A0AAD9L2Z4_RIDPI</name>
<keyword evidence="4" id="KW-0597">Phosphoprotein</keyword>
<comment type="catalytic activity">
    <reaction evidence="12">
        <text>L-threonyl-[protein] + ATP = O-phospho-L-threonyl-[protein] + ADP + H(+)</text>
        <dbReference type="Rhea" id="RHEA:46608"/>
        <dbReference type="Rhea" id="RHEA-COMP:11060"/>
        <dbReference type="Rhea" id="RHEA-COMP:11605"/>
        <dbReference type="ChEBI" id="CHEBI:15378"/>
        <dbReference type="ChEBI" id="CHEBI:30013"/>
        <dbReference type="ChEBI" id="CHEBI:30616"/>
        <dbReference type="ChEBI" id="CHEBI:61977"/>
        <dbReference type="ChEBI" id="CHEBI:456216"/>
        <dbReference type="EC" id="2.7.11.1"/>
    </reaction>
</comment>
<evidence type="ECO:0000256" key="2">
    <source>
        <dbReference type="ARBA" id="ARBA00012513"/>
    </source>
</evidence>
<dbReference type="PROSITE" id="PS00109">
    <property type="entry name" value="PROTEIN_KINASE_TYR"/>
    <property type="match status" value="1"/>
</dbReference>
<evidence type="ECO:0000256" key="16">
    <source>
        <dbReference type="SAM" id="SignalP"/>
    </source>
</evidence>
<evidence type="ECO:0000256" key="13">
    <source>
        <dbReference type="ARBA" id="ARBA00048679"/>
    </source>
</evidence>
<gene>
    <name evidence="18" type="ORF">NP493_369g00036</name>
</gene>
<evidence type="ECO:0000256" key="11">
    <source>
        <dbReference type="ARBA" id="ARBA00023136"/>
    </source>
</evidence>
<keyword evidence="16" id="KW-0732">Signal</keyword>
<keyword evidence="5" id="KW-0808">Transferase</keyword>
<evidence type="ECO:0000313" key="18">
    <source>
        <dbReference type="EMBL" id="KAK2182030.1"/>
    </source>
</evidence>
<organism evidence="18 19">
    <name type="scientific">Ridgeia piscesae</name>
    <name type="common">Tubeworm</name>
    <dbReference type="NCBI Taxonomy" id="27915"/>
    <lineage>
        <taxon>Eukaryota</taxon>
        <taxon>Metazoa</taxon>
        <taxon>Spiralia</taxon>
        <taxon>Lophotrochozoa</taxon>
        <taxon>Annelida</taxon>
        <taxon>Polychaeta</taxon>
        <taxon>Sedentaria</taxon>
        <taxon>Canalipalpata</taxon>
        <taxon>Sabellida</taxon>
        <taxon>Siboglinidae</taxon>
        <taxon>Ridgeia</taxon>
    </lineage>
</organism>
<reference evidence="18" key="1">
    <citation type="journal article" date="2023" name="Mol. Biol. Evol.">
        <title>Third-Generation Sequencing Reveals the Adaptive Role of the Epigenome in Three Deep-Sea Polychaetes.</title>
        <authorList>
            <person name="Perez M."/>
            <person name="Aroh O."/>
            <person name="Sun Y."/>
            <person name="Lan Y."/>
            <person name="Juniper S.K."/>
            <person name="Young C.R."/>
            <person name="Angers B."/>
            <person name="Qian P.Y."/>
        </authorList>
    </citation>
    <scope>NUCLEOTIDE SEQUENCE</scope>
    <source>
        <strain evidence="18">R07B-5</strain>
    </source>
</reference>
<evidence type="ECO:0000256" key="5">
    <source>
        <dbReference type="ARBA" id="ARBA00022679"/>
    </source>
</evidence>
<keyword evidence="19" id="KW-1185">Reference proteome</keyword>
<feature type="transmembrane region" description="Helical" evidence="15">
    <location>
        <begin position="50"/>
        <end position="76"/>
    </location>
</feature>
<keyword evidence="6 15" id="KW-0812">Transmembrane</keyword>
<dbReference type="SUPFAM" id="SSF56112">
    <property type="entry name" value="Protein kinase-like (PK-like)"/>
    <property type="match status" value="1"/>
</dbReference>
<dbReference type="FunFam" id="3.30.200.20:FF:000275">
    <property type="entry name" value="Apoptosis associated tyrosine kinase"/>
    <property type="match status" value="1"/>
</dbReference>
<feature type="region of interest" description="Disordered" evidence="14">
    <location>
        <begin position="502"/>
        <end position="529"/>
    </location>
</feature>
<feature type="compositionally biased region" description="Basic and acidic residues" evidence="14">
    <location>
        <begin position="636"/>
        <end position="648"/>
    </location>
</feature>
<comment type="catalytic activity">
    <reaction evidence="13">
        <text>L-seryl-[protein] + ATP = O-phospho-L-seryl-[protein] + ADP + H(+)</text>
        <dbReference type="Rhea" id="RHEA:17989"/>
        <dbReference type="Rhea" id="RHEA-COMP:9863"/>
        <dbReference type="Rhea" id="RHEA-COMP:11604"/>
        <dbReference type="ChEBI" id="CHEBI:15378"/>
        <dbReference type="ChEBI" id="CHEBI:29999"/>
        <dbReference type="ChEBI" id="CHEBI:30616"/>
        <dbReference type="ChEBI" id="CHEBI:83421"/>
        <dbReference type="ChEBI" id="CHEBI:456216"/>
        <dbReference type="EC" id="2.7.11.1"/>
    </reaction>
</comment>
<dbReference type="Gene3D" id="1.10.510.10">
    <property type="entry name" value="Transferase(Phosphotransferase) domain 1"/>
    <property type="match status" value="1"/>
</dbReference>
<dbReference type="EMBL" id="JAODUO010000369">
    <property type="protein sequence ID" value="KAK2182030.1"/>
    <property type="molecule type" value="Genomic_DNA"/>
</dbReference>
<dbReference type="AlphaFoldDB" id="A0AAD9L2Z4"/>
<dbReference type="PROSITE" id="PS50011">
    <property type="entry name" value="PROTEIN_KINASE_DOM"/>
    <property type="match status" value="1"/>
</dbReference>
<sequence length="886" mass="97846">MERTLPIHTLLHIGLFCLVSWRAVYCEPVALASASGRLQDTDAASYTGHLPLTLGVVAVVLLVTMIIMLVGCADLCNKHFGFGRFVSMDNDGYTHDNPIALPTPLADEFSMYPPIESTPTPNSSVVYFEPLPDVAGQRRPNKRSEVNRRRLRPRVAMAWNTDRDSEESLEEALKRDAAEDQTTLQNLIAHTRNQLARSQIHYIKELGNGWFGKVLQGEGQQVVPGHKKTKLVVQMLKEDATVADRLAFLQEAQPYRDIEHPNVLKVLGQCTDSMPYLTVLELCPFGDLKGYLRDHRVAMQSFNEKGLLLKFACDMAAGLIALHEFNYVHRDFAARNCLLASDLSVKIGDYSLGDSIYKDDYFWDDAGDAVPVRWLAPEAVHYDSSDASVTVGRITKASNVWSYGIVLWEVMQFGAVPYSDLSNELVLRLVVKECSVRPTKPDLPISNIDRLYELMQLCWCDQPQQRPSLRQLRIMLLHLMSNKINTNSAAFDRKWNQLLPRRPPQVTNVGGTVTPVPPSGTAGTSKTGLDSEFTQLDASLLTQVGSLQSDSDISIDDRTVSIQSPVNELSLEAELSVLAGNRHNDSPRKTDNTLSLERELAASSNNEPSRGDEGSSSKPPRENAIAEVHKSNKAAGDTRKPRHDDSKSDSQASLDMSNTHPPLNHALTTSTPKKNMDDSGDTYETVTQTDSTLYRTALTSQRSISQSEEWEQQEQKKFAAMLKTVTSFDGDDFDLSSMTESDSENSVLDQVLDGEMTMTGQARPVTEGADTSESTGVKTVMNMSGKPDAATTDTNRTDMVMVTDVSDETDTVTAESDRTAAVTDTSDRPDMTNVMDTLDKTDKEKVMSLKCSTDGTDVITEKREPANGTDSLDVTDTTVKTHTETP</sequence>
<dbReference type="GO" id="GO:0004674">
    <property type="term" value="F:protein serine/threonine kinase activity"/>
    <property type="evidence" value="ECO:0007669"/>
    <property type="project" value="UniProtKB-KW"/>
</dbReference>
<feature type="chain" id="PRO_5041967955" description="non-specific serine/threonine protein kinase" evidence="16">
    <location>
        <begin position="27"/>
        <end position="886"/>
    </location>
</feature>
<dbReference type="InterPro" id="IPR000719">
    <property type="entry name" value="Prot_kinase_dom"/>
</dbReference>
<dbReference type="GO" id="GO:0016020">
    <property type="term" value="C:membrane"/>
    <property type="evidence" value="ECO:0007669"/>
    <property type="project" value="UniProtKB-SubCell"/>
</dbReference>
<dbReference type="GO" id="GO:0005737">
    <property type="term" value="C:cytoplasm"/>
    <property type="evidence" value="ECO:0007669"/>
    <property type="project" value="UniProtKB-ARBA"/>
</dbReference>
<evidence type="ECO:0000256" key="10">
    <source>
        <dbReference type="ARBA" id="ARBA00022989"/>
    </source>
</evidence>
<dbReference type="EC" id="2.7.11.1" evidence="2"/>
<accession>A0AAD9L2Z4</accession>
<dbReference type="GO" id="GO:0012505">
    <property type="term" value="C:endomembrane system"/>
    <property type="evidence" value="ECO:0007669"/>
    <property type="project" value="UniProtKB-ARBA"/>
</dbReference>
<evidence type="ECO:0000256" key="14">
    <source>
        <dbReference type="SAM" id="MobiDB-lite"/>
    </source>
</evidence>
<evidence type="ECO:0000256" key="15">
    <source>
        <dbReference type="SAM" id="Phobius"/>
    </source>
</evidence>
<keyword evidence="10 15" id="KW-1133">Transmembrane helix</keyword>
<keyword evidence="9" id="KW-0067">ATP-binding</keyword>
<protein>
    <recommendedName>
        <fullName evidence="2">non-specific serine/threonine protein kinase</fullName>
        <ecNumber evidence="2">2.7.11.1</ecNumber>
    </recommendedName>
</protein>
<dbReference type="PANTHER" id="PTHR24417">
    <property type="entry name" value="SERINE/THREONINE-PROTEIN KINASE LMTK1"/>
    <property type="match status" value="1"/>
</dbReference>
<evidence type="ECO:0000256" key="12">
    <source>
        <dbReference type="ARBA" id="ARBA00047899"/>
    </source>
</evidence>
<dbReference type="Pfam" id="PF07714">
    <property type="entry name" value="PK_Tyr_Ser-Thr"/>
    <property type="match status" value="1"/>
</dbReference>
<feature type="compositionally biased region" description="Low complexity" evidence="14">
    <location>
        <begin position="504"/>
        <end position="524"/>
    </location>
</feature>
<feature type="compositionally biased region" description="Basic and acidic residues" evidence="14">
    <location>
        <begin position="609"/>
        <end position="621"/>
    </location>
</feature>
<proteinExistence type="predicted"/>
<feature type="compositionally biased region" description="Polar residues" evidence="14">
    <location>
        <begin position="649"/>
        <end position="673"/>
    </location>
</feature>
<feature type="domain" description="Protein kinase" evidence="17">
    <location>
        <begin position="200"/>
        <end position="481"/>
    </location>
</feature>
<keyword evidence="3" id="KW-0723">Serine/threonine-protein kinase</keyword>
<dbReference type="GO" id="GO:0005524">
    <property type="term" value="F:ATP binding"/>
    <property type="evidence" value="ECO:0007669"/>
    <property type="project" value="UniProtKB-KW"/>
</dbReference>
<comment type="subcellular location">
    <subcellularLocation>
        <location evidence="1">Membrane</location>
    </subcellularLocation>
</comment>